<feature type="compositionally biased region" description="Basic and acidic residues" evidence="1">
    <location>
        <begin position="352"/>
        <end position="364"/>
    </location>
</feature>
<feature type="compositionally biased region" description="Low complexity" evidence="1">
    <location>
        <begin position="166"/>
        <end position="175"/>
    </location>
</feature>
<proteinExistence type="predicted"/>
<feature type="region of interest" description="Disordered" evidence="1">
    <location>
        <begin position="163"/>
        <end position="192"/>
    </location>
</feature>
<feature type="compositionally biased region" description="Basic residues" evidence="1">
    <location>
        <begin position="35"/>
        <end position="44"/>
    </location>
</feature>
<reference evidence="2 3" key="1">
    <citation type="submission" date="2018-07" db="EMBL/GenBank/DDBJ databases">
        <title>The complete nuclear genome of the prasinophyte Chloropicon primus (CCMP1205).</title>
        <authorList>
            <person name="Pombert J.-F."/>
            <person name="Otis C."/>
            <person name="Turmel M."/>
            <person name="Lemieux C."/>
        </authorList>
    </citation>
    <scope>NUCLEOTIDE SEQUENCE [LARGE SCALE GENOMIC DNA]</scope>
    <source>
        <strain evidence="2 3">CCMP1205</strain>
    </source>
</reference>
<feature type="compositionally biased region" description="Basic residues" evidence="1">
    <location>
        <begin position="1"/>
        <end position="13"/>
    </location>
</feature>
<keyword evidence="3" id="KW-1185">Reference proteome</keyword>
<evidence type="ECO:0000313" key="2">
    <source>
        <dbReference type="EMBL" id="QDZ22413.1"/>
    </source>
</evidence>
<evidence type="ECO:0000256" key="1">
    <source>
        <dbReference type="SAM" id="MobiDB-lite"/>
    </source>
</evidence>
<feature type="region of interest" description="Disordered" evidence="1">
    <location>
        <begin position="1"/>
        <end position="50"/>
    </location>
</feature>
<dbReference type="EMBL" id="CP031040">
    <property type="protein sequence ID" value="QDZ22413.1"/>
    <property type="molecule type" value="Genomic_DNA"/>
</dbReference>
<feature type="region of interest" description="Disordered" evidence="1">
    <location>
        <begin position="120"/>
        <end position="146"/>
    </location>
</feature>
<name>A0A5B8MPJ9_9CHLO</name>
<evidence type="ECO:0000313" key="3">
    <source>
        <dbReference type="Proteomes" id="UP000316726"/>
    </source>
</evidence>
<organism evidence="2 3">
    <name type="scientific">Chloropicon primus</name>
    <dbReference type="NCBI Taxonomy" id="1764295"/>
    <lineage>
        <taxon>Eukaryota</taxon>
        <taxon>Viridiplantae</taxon>
        <taxon>Chlorophyta</taxon>
        <taxon>Chloropicophyceae</taxon>
        <taxon>Chloropicales</taxon>
        <taxon>Chloropicaceae</taxon>
        <taxon>Chloropicon</taxon>
    </lineage>
</organism>
<feature type="region of interest" description="Disordered" evidence="1">
    <location>
        <begin position="336"/>
        <end position="389"/>
    </location>
</feature>
<feature type="compositionally biased region" description="Polar residues" evidence="1">
    <location>
        <begin position="380"/>
        <end position="389"/>
    </location>
</feature>
<accession>A0A5B8MPJ9</accession>
<protein>
    <submittedName>
        <fullName evidence="2">Uncharacterized protein</fullName>
    </submittedName>
</protein>
<dbReference type="Proteomes" id="UP000316726">
    <property type="component" value="Chromosome 7"/>
</dbReference>
<sequence>MEERRSGRKRRRASTSGGGAGDNPYARQFNASVGKAKRSPKLHRTSPGLFGVSEGTVLELKKVQELKEPVVVLPPSIGFLKRVSSLTEDREAMEQFIEEARVDTVVPSLSPSERVRVFGRRAFEDDEEGAKPKGKRQRPPTSANDLQDVPVLCVPSVAVIGPRPRPTSAAAATPRVGPTRVGPTSPAATSTDKGFVLTDEQRRRYRQLRHSNCMMEVVKLANELDQALEELDLTRATLVLAYLDTLGNNLTHEMIQIAELGTKLCKALRIVSAGGSESLPDEERIRHQVLRSAAEKITRTCVTVLENSARLMIRGTTYSHNVLDILLTDAAMSLEHGNRDGPTTDALPPEEQMARDLRHERKGGESNPTGKWKRFMKRVPSSTHNNNNL</sequence>
<gene>
    <name evidence="2" type="ORF">A3770_07p49310</name>
</gene>
<dbReference type="AlphaFoldDB" id="A0A5B8MPJ9"/>